<dbReference type="GeneID" id="71761840"/>
<proteinExistence type="predicted"/>
<accession>A0AAV3SH82</accession>
<dbReference type="Proteomes" id="UP000830542">
    <property type="component" value="Chromosome"/>
</dbReference>
<evidence type="ECO:0000313" key="4">
    <source>
        <dbReference type="Proteomes" id="UP000830542"/>
    </source>
</evidence>
<reference evidence="2" key="3">
    <citation type="submission" date="2023-12" db="EMBL/GenBank/DDBJ databases">
        <authorList>
            <person name="Sun Q."/>
            <person name="Inoue M."/>
        </authorList>
    </citation>
    <scope>NUCLEOTIDE SEQUENCE</scope>
    <source>
        <strain evidence="2">JCM 12289</strain>
    </source>
</reference>
<dbReference type="Proteomes" id="UP001500962">
    <property type="component" value="Unassembled WGS sequence"/>
</dbReference>
<evidence type="ECO:0000313" key="3">
    <source>
        <dbReference type="EMBL" id="UOO93970.1"/>
    </source>
</evidence>
<feature type="domain" description="DUF7975" evidence="1">
    <location>
        <begin position="1"/>
        <end position="126"/>
    </location>
</feature>
<dbReference type="EMBL" id="BAAADN010000030">
    <property type="protein sequence ID" value="GAA0463937.1"/>
    <property type="molecule type" value="Genomic_DNA"/>
</dbReference>
<keyword evidence="4" id="KW-1185">Reference proteome</keyword>
<organism evidence="2 5">
    <name type="scientific">Halococcus dombrowskii</name>
    <dbReference type="NCBI Taxonomy" id="179637"/>
    <lineage>
        <taxon>Archaea</taxon>
        <taxon>Methanobacteriati</taxon>
        <taxon>Methanobacteriota</taxon>
        <taxon>Stenosarchaea group</taxon>
        <taxon>Halobacteria</taxon>
        <taxon>Halobacteriales</taxon>
        <taxon>Halococcaceae</taxon>
        <taxon>Halococcus</taxon>
    </lineage>
</organism>
<dbReference type="KEGG" id="hdo:MUK72_08290"/>
<gene>
    <name evidence="2" type="ORF">GCM10008985_20970</name>
    <name evidence="3" type="ORF">MUK72_08290</name>
</gene>
<reference evidence="3" key="2">
    <citation type="submission" date="2022-04" db="EMBL/GenBank/DDBJ databases">
        <title>Sequencing and genomic assembly of Halococcus dombrowskii.</title>
        <authorList>
            <person name="Lim S.W."/>
            <person name="MacLea K.S."/>
        </authorList>
    </citation>
    <scope>NUCLEOTIDE SEQUENCE</scope>
    <source>
        <strain evidence="3">H4</strain>
    </source>
</reference>
<evidence type="ECO:0000259" key="1">
    <source>
        <dbReference type="Pfam" id="PF25930"/>
    </source>
</evidence>
<sequence>MTRFDAATEEPRRELFADAIRAHEERESAFLTVETETQDEGRSPWLQFADGILNVDCTDDELDRVKELLNDYPAFRIDELESPEDADGTNVHIAARADPERVAEFVDRLFIAVYEQPADYRAWIAAI</sequence>
<dbReference type="AlphaFoldDB" id="A0AAV3SH82"/>
<reference evidence="2" key="1">
    <citation type="journal article" date="2014" name="Int. J. Syst. Evol. Microbiol.">
        <title>Complete genome sequence of Corynebacterium casei LMG S-19264T (=DSM 44701T), isolated from a smear-ripened cheese.</title>
        <authorList>
            <consortium name="US DOE Joint Genome Institute (JGI-PGF)"/>
            <person name="Walter F."/>
            <person name="Albersmeier A."/>
            <person name="Kalinowski J."/>
            <person name="Ruckert C."/>
        </authorList>
    </citation>
    <scope>NUCLEOTIDE SEQUENCE</scope>
    <source>
        <strain evidence="2">JCM 12289</strain>
    </source>
</reference>
<name>A0AAV3SH82_HALDO</name>
<evidence type="ECO:0000313" key="2">
    <source>
        <dbReference type="EMBL" id="GAA0463937.1"/>
    </source>
</evidence>
<dbReference type="RefSeq" id="WP_244698778.1">
    <property type="nucleotide sequence ID" value="NZ_BAAADN010000030.1"/>
</dbReference>
<protein>
    <recommendedName>
        <fullName evidence="1">DUF7975 domain-containing protein</fullName>
    </recommendedName>
</protein>
<evidence type="ECO:0000313" key="5">
    <source>
        <dbReference type="Proteomes" id="UP001500962"/>
    </source>
</evidence>
<dbReference type="Pfam" id="PF25930">
    <property type="entry name" value="DUF7975"/>
    <property type="match status" value="1"/>
</dbReference>
<dbReference type="EMBL" id="CP095005">
    <property type="protein sequence ID" value="UOO93970.1"/>
    <property type="molecule type" value="Genomic_DNA"/>
</dbReference>
<dbReference type="InterPro" id="IPR058281">
    <property type="entry name" value="DUF7975"/>
</dbReference>